<evidence type="ECO:0000256" key="1">
    <source>
        <dbReference type="ARBA" id="ARBA00022475"/>
    </source>
</evidence>
<dbReference type="NCBIfam" id="TIGR00247">
    <property type="entry name" value="endolytic transglycosylase MltG"/>
    <property type="match status" value="1"/>
</dbReference>
<dbReference type="GO" id="GO:0008932">
    <property type="term" value="F:lytic endotransglycosylase activity"/>
    <property type="evidence" value="ECO:0007669"/>
    <property type="project" value="UniProtKB-UniRule"/>
</dbReference>
<evidence type="ECO:0000256" key="7">
    <source>
        <dbReference type="HAMAP-Rule" id="MF_02065"/>
    </source>
</evidence>
<feature type="transmembrane region" description="Helical" evidence="7">
    <location>
        <begin position="55"/>
        <end position="76"/>
    </location>
</feature>
<keyword evidence="3 7" id="KW-1133">Transmembrane helix</keyword>
<evidence type="ECO:0000256" key="2">
    <source>
        <dbReference type="ARBA" id="ARBA00022692"/>
    </source>
</evidence>
<dbReference type="GO" id="GO:0071555">
    <property type="term" value="P:cell wall organization"/>
    <property type="evidence" value="ECO:0007669"/>
    <property type="project" value="UniProtKB-KW"/>
</dbReference>
<comment type="catalytic activity">
    <reaction evidence="7">
        <text>a peptidoglycan chain = a peptidoglycan chain with N-acetyl-1,6-anhydromuramyl-[peptide] at the reducing end + a peptidoglycan chain with N-acetylglucosamine at the non-reducing end.</text>
        <dbReference type="EC" id="4.2.2.29"/>
    </reaction>
</comment>
<evidence type="ECO:0000256" key="3">
    <source>
        <dbReference type="ARBA" id="ARBA00022989"/>
    </source>
</evidence>
<comment type="caution">
    <text evidence="8">The sequence shown here is derived from an EMBL/GenBank/DDBJ whole genome shotgun (WGS) entry which is preliminary data.</text>
</comment>
<gene>
    <name evidence="7" type="primary">mltG</name>
    <name evidence="8" type="ORF">GOEFS_050_00240</name>
</gene>
<evidence type="ECO:0000256" key="4">
    <source>
        <dbReference type="ARBA" id="ARBA00023136"/>
    </source>
</evidence>
<feature type="site" description="Important for catalytic activity" evidence="7">
    <location>
        <position position="305"/>
    </location>
</feature>
<dbReference type="PANTHER" id="PTHR30518:SF2">
    <property type="entry name" value="ENDOLYTIC MUREIN TRANSGLYCOSYLASE"/>
    <property type="match status" value="1"/>
</dbReference>
<dbReference type="PANTHER" id="PTHR30518">
    <property type="entry name" value="ENDOLYTIC MUREIN TRANSGLYCOSYLASE"/>
    <property type="match status" value="1"/>
</dbReference>
<comment type="similarity">
    <text evidence="7">Belongs to the transglycosylase MltG family.</text>
</comment>
<evidence type="ECO:0000256" key="6">
    <source>
        <dbReference type="ARBA" id="ARBA00023316"/>
    </source>
</evidence>
<evidence type="ECO:0000256" key="5">
    <source>
        <dbReference type="ARBA" id="ARBA00023239"/>
    </source>
</evidence>
<dbReference type="STRING" id="1077974.GOEFS_050_00240"/>
<keyword evidence="2 7" id="KW-0812">Transmembrane</keyword>
<evidence type="ECO:0000313" key="9">
    <source>
        <dbReference type="Proteomes" id="UP000035034"/>
    </source>
</evidence>
<keyword evidence="9" id="KW-1185">Reference proteome</keyword>
<keyword evidence="6 7" id="KW-0961">Cell wall biogenesis/degradation</keyword>
<reference evidence="8 9" key="1">
    <citation type="submission" date="2011-12" db="EMBL/GenBank/DDBJ databases">
        <title>Whole genome shotgun sequence of Gordonia effusa NBRC 100432.</title>
        <authorList>
            <person name="Yoshida I."/>
            <person name="Takarada H."/>
            <person name="Hosoyama A."/>
            <person name="Tsuchikane K."/>
            <person name="Katsumata H."/>
            <person name="Yamazaki S."/>
            <person name="Fujita N."/>
        </authorList>
    </citation>
    <scope>NUCLEOTIDE SEQUENCE [LARGE SCALE GENOMIC DNA]</scope>
    <source>
        <strain evidence="8 9">NBRC 100432</strain>
    </source>
</reference>
<protein>
    <recommendedName>
        <fullName evidence="7">Endolytic murein transglycosylase</fullName>
        <ecNumber evidence="7">4.2.2.29</ecNumber>
    </recommendedName>
    <alternativeName>
        <fullName evidence="7">Peptidoglycan lytic transglycosylase</fullName>
    </alternativeName>
    <alternativeName>
        <fullName evidence="7">Peptidoglycan polymerization terminase</fullName>
    </alternativeName>
</protein>
<dbReference type="Pfam" id="PF02618">
    <property type="entry name" value="YceG"/>
    <property type="match status" value="1"/>
</dbReference>
<organism evidence="8 9">
    <name type="scientific">Gordonia effusa NBRC 100432</name>
    <dbReference type="NCBI Taxonomy" id="1077974"/>
    <lineage>
        <taxon>Bacteria</taxon>
        <taxon>Bacillati</taxon>
        <taxon>Actinomycetota</taxon>
        <taxon>Actinomycetes</taxon>
        <taxon>Mycobacteriales</taxon>
        <taxon>Gordoniaceae</taxon>
        <taxon>Gordonia</taxon>
    </lineage>
</organism>
<dbReference type="EMBL" id="BAEH01000050">
    <property type="protein sequence ID" value="GAB18246.1"/>
    <property type="molecule type" value="Genomic_DNA"/>
</dbReference>
<keyword evidence="4 7" id="KW-0472">Membrane</keyword>
<name>H0QZJ5_9ACTN</name>
<keyword evidence="5 7" id="KW-0456">Lyase</keyword>
<comment type="subcellular location">
    <subcellularLocation>
        <location evidence="7">Cell membrane</location>
        <topology evidence="7">Single-pass membrane protein</topology>
    </subcellularLocation>
</comment>
<sequence>MADIPDVDDAQSVDLAPVTHHAYSAVDDTVEPAYPFDDVDASDHDAPDRRRRRTVVLAAVIVCLLVMVGGVGYYGLRFFGVVGASDYSNAQGTGDVLVTIPENSTLRDFGRILTDKDVVGSVKAFTRAADGKMLSAGIYKMRTQIPASKAVAMLADDQWSYRVGRVVIPEGAQLDSKKGIDGKVTPGVFQRIAEATATTVNGSKVGPTIDELATAAASASLEELGIPQWAKTEVTALNGDHRRIEGLIAPGTWESIDPSASATDILRQLITDSARQYEQWGLLSSNDSGLSPYQTLVAASVVEREVREANDFPKVARVILNRLADDQRLEMDSTANYTAAITNIDVHGDAYNSDNEWNTYRVKGLPPTPIATVGVKALQALEHPAPGKWKYFITVDKAGTTLFADDYAEHKKNREKACENKFLSVGCG</sequence>
<comment type="function">
    <text evidence="7">Functions as a peptidoglycan terminase that cleaves nascent peptidoglycan strands endolytically to terminate their elongation.</text>
</comment>
<keyword evidence="1 7" id="KW-1003">Cell membrane</keyword>
<evidence type="ECO:0000313" key="8">
    <source>
        <dbReference type="EMBL" id="GAB18246.1"/>
    </source>
</evidence>
<dbReference type="HAMAP" id="MF_02065">
    <property type="entry name" value="MltG"/>
    <property type="match status" value="1"/>
</dbReference>
<dbReference type="GO" id="GO:0005886">
    <property type="term" value="C:plasma membrane"/>
    <property type="evidence" value="ECO:0007669"/>
    <property type="project" value="UniProtKB-SubCell"/>
</dbReference>
<dbReference type="GO" id="GO:0009252">
    <property type="term" value="P:peptidoglycan biosynthetic process"/>
    <property type="evidence" value="ECO:0007669"/>
    <property type="project" value="UniProtKB-UniRule"/>
</dbReference>
<accession>H0QZJ5</accession>
<proteinExistence type="inferred from homology"/>
<dbReference type="Proteomes" id="UP000035034">
    <property type="component" value="Unassembled WGS sequence"/>
</dbReference>
<dbReference type="AlphaFoldDB" id="H0QZJ5"/>
<dbReference type="InterPro" id="IPR003770">
    <property type="entry name" value="MLTG-like"/>
</dbReference>
<dbReference type="EC" id="4.2.2.29" evidence="7"/>
<dbReference type="eggNOG" id="COG1559">
    <property type="taxonomic scope" value="Bacteria"/>
</dbReference>